<evidence type="ECO:0000313" key="2">
    <source>
        <dbReference type="EMBL" id="MBE9254325.1"/>
    </source>
</evidence>
<evidence type="ECO:0000313" key="3">
    <source>
        <dbReference type="Proteomes" id="UP000658720"/>
    </source>
</evidence>
<organism evidence="2 3">
    <name type="scientific">Synechocystis salina LEGE 00031</name>
    <dbReference type="NCBI Taxonomy" id="1828736"/>
    <lineage>
        <taxon>Bacteria</taxon>
        <taxon>Bacillati</taxon>
        <taxon>Cyanobacteriota</taxon>
        <taxon>Cyanophyceae</taxon>
        <taxon>Synechococcales</taxon>
        <taxon>Merismopediaceae</taxon>
        <taxon>Synechocystis</taxon>
    </lineage>
</organism>
<dbReference type="SUPFAM" id="SSF109604">
    <property type="entry name" value="HD-domain/PDEase-like"/>
    <property type="match status" value="1"/>
</dbReference>
<dbReference type="InterPro" id="IPR003607">
    <property type="entry name" value="HD/PDEase_dom"/>
</dbReference>
<evidence type="ECO:0000259" key="1">
    <source>
        <dbReference type="SMART" id="SM00471"/>
    </source>
</evidence>
<dbReference type="RefSeq" id="WP_194019951.1">
    <property type="nucleotide sequence ID" value="NZ_JADEVV010000028.1"/>
</dbReference>
<accession>A0ABR9VSK6</accession>
<proteinExistence type="predicted"/>
<dbReference type="Proteomes" id="UP000658720">
    <property type="component" value="Unassembled WGS sequence"/>
</dbReference>
<sequence>MNLSNPTALTARFGDALVLANQLHAEQYRKGSRVPYVSHLLGVTALVLEMGGNEDEAIAALLHDAVEDQGGMETLAMIENKFGQTVATLIRACSDSTSVPKPPWEQRKQEHLAKMRQVSLAVLKISLADTLQNARTIAIDLRRHGDEIWQKFNRGKSGILWYYQSLWSIYQDRNPNAWSNELIDIIDGWRYGKL</sequence>
<dbReference type="EMBL" id="JADEVV010000028">
    <property type="protein sequence ID" value="MBE9254325.1"/>
    <property type="molecule type" value="Genomic_DNA"/>
</dbReference>
<dbReference type="Gene3D" id="1.10.3210.10">
    <property type="entry name" value="Hypothetical protein af1432"/>
    <property type="match status" value="1"/>
</dbReference>
<gene>
    <name evidence="2" type="ORF">IQ217_10815</name>
</gene>
<dbReference type="Pfam" id="PF13328">
    <property type="entry name" value="HD_4"/>
    <property type="match status" value="1"/>
</dbReference>
<reference evidence="2 3" key="1">
    <citation type="submission" date="2020-10" db="EMBL/GenBank/DDBJ databases">
        <authorList>
            <person name="Castelo-Branco R."/>
            <person name="Eusebio N."/>
            <person name="Adriana R."/>
            <person name="Vieira A."/>
            <person name="Brugerolle De Fraissinette N."/>
            <person name="Rezende De Castro R."/>
            <person name="Schneider M.P."/>
            <person name="Vasconcelos V."/>
            <person name="Leao P.N."/>
        </authorList>
    </citation>
    <scope>NUCLEOTIDE SEQUENCE [LARGE SCALE GENOMIC DNA]</scope>
    <source>
        <strain evidence="2 3">LEGE 00031</strain>
    </source>
</reference>
<comment type="caution">
    <text evidence="2">The sequence shown here is derived from an EMBL/GenBank/DDBJ whole genome shotgun (WGS) entry which is preliminary data.</text>
</comment>
<feature type="domain" description="HD/PDEase" evidence="1">
    <location>
        <begin position="32"/>
        <end position="143"/>
    </location>
</feature>
<protein>
    <submittedName>
        <fullName evidence="2">Bifunctional (P)ppGpp synthetase/guanosine-3',5'-bis(Diphosphate) 3'-pyrophosphohydrolase</fullName>
    </submittedName>
</protein>
<name>A0ABR9VSK6_9SYNC</name>
<keyword evidence="3" id="KW-1185">Reference proteome</keyword>
<dbReference type="InterPro" id="IPR052194">
    <property type="entry name" value="MESH1"/>
</dbReference>
<dbReference type="PANTHER" id="PTHR46246">
    <property type="entry name" value="GUANOSINE-3',5'-BIS(DIPHOSPHATE) 3'-PYROPHOSPHOHYDROLASE MESH1"/>
    <property type="match status" value="1"/>
</dbReference>
<dbReference type="PANTHER" id="PTHR46246:SF1">
    <property type="entry name" value="GUANOSINE-3',5'-BIS(DIPHOSPHATE) 3'-PYROPHOSPHOHYDROLASE MESH1"/>
    <property type="match status" value="1"/>
</dbReference>
<dbReference type="SMART" id="SM00471">
    <property type="entry name" value="HDc"/>
    <property type="match status" value="1"/>
</dbReference>